<keyword evidence="4" id="KW-1185">Reference proteome</keyword>
<dbReference type="InterPro" id="IPR037696">
    <property type="entry name" value="CCDC77"/>
</dbReference>
<organism evidence="3 4">
    <name type="scientific">Coturnix japonica</name>
    <name type="common">Japanese quail</name>
    <name type="synonym">Coturnix coturnix japonica</name>
    <dbReference type="NCBI Taxonomy" id="93934"/>
    <lineage>
        <taxon>Eukaryota</taxon>
        <taxon>Metazoa</taxon>
        <taxon>Chordata</taxon>
        <taxon>Craniata</taxon>
        <taxon>Vertebrata</taxon>
        <taxon>Euteleostomi</taxon>
        <taxon>Archelosauria</taxon>
        <taxon>Archosauria</taxon>
        <taxon>Dinosauria</taxon>
        <taxon>Saurischia</taxon>
        <taxon>Theropoda</taxon>
        <taxon>Coelurosauria</taxon>
        <taxon>Aves</taxon>
        <taxon>Neognathae</taxon>
        <taxon>Galloanserae</taxon>
        <taxon>Galliformes</taxon>
        <taxon>Phasianidae</taxon>
        <taxon>Perdicinae</taxon>
        <taxon>Coturnix</taxon>
    </lineage>
</organism>
<feature type="coiled-coil region" evidence="1">
    <location>
        <begin position="334"/>
        <end position="386"/>
    </location>
</feature>
<name>A0A8C2U9E0_COTJA</name>
<protein>
    <submittedName>
        <fullName evidence="3">Coiled-coil domain containing 77</fullName>
    </submittedName>
</protein>
<evidence type="ECO:0000313" key="4">
    <source>
        <dbReference type="Proteomes" id="UP000694412"/>
    </source>
</evidence>
<evidence type="ECO:0000313" key="3">
    <source>
        <dbReference type="Ensembl" id="ENSCJPP00005025344.1"/>
    </source>
</evidence>
<feature type="coiled-coil region" evidence="1">
    <location>
        <begin position="160"/>
        <end position="209"/>
    </location>
</feature>
<reference evidence="3" key="3">
    <citation type="submission" date="2025-09" db="UniProtKB">
        <authorList>
            <consortium name="Ensembl"/>
        </authorList>
    </citation>
    <scope>IDENTIFICATION</scope>
</reference>
<dbReference type="PANTHER" id="PTHR22091:SF1">
    <property type="entry name" value="COILED-COIL DOMAIN-CONTAINING PROTEIN 77"/>
    <property type="match status" value="1"/>
</dbReference>
<dbReference type="Proteomes" id="UP000694412">
    <property type="component" value="Chromosome 1"/>
</dbReference>
<dbReference type="PANTHER" id="PTHR22091">
    <property type="entry name" value="COILED-COIL DOMAIN-CONTAINING PROTEIN 77"/>
    <property type="match status" value="1"/>
</dbReference>
<feature type="region of interest" description="Disordered" evidence="2">
    <location>
        <begin position="259"/>
        <end position="286"/>
    </location>
</feature>
<feature type="coiled-coil region" evidence="1">
    <location>
        <begin position="46"/>
        <end position="90"/>
    </location>
</feature>
<feature type="compositionally biased region" description="Polar residues" evidence="2">
    <location>
        <begin position="1"/>
        <end position="14"/>
    </location>
</feature>
<reference evidence="3" key="2">
    <citation type="submission" date="2025-08" db="UniProtKB">
        <authorList>
            <consortium name="Ensembl"/>
        </authorList>
    </citation>
    <scope>IDENTIFICATION</scope>
</reference>
<gene>
    <name evidence="3" type="primary">CCDC77</name>
</gene>
<proteinExistence type="predicted"/>
<dbReference type="AlphaFoldDB" id="A0A8C2U9E0"/>
<feature type="region of interest" description="Disordered" evidence="2">
    <location>
        <begin position="1"/>
        <end position="23"/>
    </location>
</feature>
<dbReference type="Ensembl" id="ENSCJPT00005034489.1">
    <property type="protein sequence ID" value="ENSCJPP00005025344.1"/>
    <property type="gene ID" value="ENSCJPG00005019903.1"/>
</dbReference>
<feature type="compositionally biased region" description="Basic and acidic residues" evidence="2">
    <location>
        <begin position="270"/>
        <end position="286"/>
    </location>
</feature>
<evidence type="ECO:0000256" key="2">
    <source>
        <dbReference type="SAM" id="MobiDB-lite"/>
    </source>
</evidence>
<dbReference type="GeneTree" id="ENSGT00390000010251"/>
<sequence>LRSLPTHTILSQPRSKGDSTPLPSINERLAFLRPSRELLEYYRKRIADFDEEHEDLVKRLEKYKETYDEQHKLQWEVRQREEEIAELQKALSDMQIYLFQEREQVLRLHSENDRLKIRELEDRKKIQHLLALVGTDVGEVTYFHKEPPHKASSVFLWNCVEALQAQIEEQTQLSKEQLQAFLEDRKIHMEEAQVQHQRDQDKIKTLTDKLNKTQSLLYESTRDFLQLKSDVRDSEKAWMVEKENLLRKIDKDSDQLIRREAEKGKKQRDTKKVLQADREAGKPHSREVKTLQEELKKEQQLSNMYREQCITLESQLARICEERDAGRELFEKRSEKMGKRLKLVTQRYEALEKRRNMEVEGFKNDIKQLRQKLKDVEKQLFKVTLNIGPDQDLAILREVRQGNRLTHNIQEELKYLKAKIYGLENELRVC</sequence>
<evidence type="ECO:0000256" key="1">
    <source>
        <dbReference type="SAM" id="Coils"/>
    </source>
</evidence>
<keyword evidence="1" id="KW-0175">Coiled coil</keyword>
<dbReference type="GO" id="GO:0005813">
    <property type="term" value="C:centrosome"/>
    <property type="evidence" value="ECO:0007669"/>
    <property type="project" value="Ensembl"/>
</dbReference>
<accession>A0A8C2U9E0</accession>
<reference evidence="3" key="1">
    <citation type="submission" date="2015-11" db="EMBL/GenBank/DDBJ databases">
        <authorList>
            <consortium name="International Coturnix japonica Genome Analysis Consortium"/>
            <person name="Warren W."/>
            <person name="Burt D.W."/>
            <person name="Antin P.B."/>
            <person name="Lanford R."/>
            <person name="Gros J."/>
            <person name="Wilson R.K."/>
        </authorList>
    </citation>
    <scope>NUCLEOTIDE SEQUENCE [LARGE SCALE GENOMIC DNA]</scope>
</reference>